<dbReference type="GO" id="GO:0032259">
    <property type="term" value="P:methylation"/>
    <property type="evidence" value="ECO:0007669"/>
    <property type="project" value="UniProtKB-KW"/>
</dbReference>
<dbReference type="InterPro" id="IPR053888">
    <property type="entry name" value="MRM3-like_sub_bind"/>
</dbReference>
<reference evidence="5 6" key="1">
    <citation type="submission" date="2019-11" db="EMBL/GenBank/DDBJ databases">
        <title>Pedobacter sp. HMF7056 Genome sequencing and assembly.</title>
        <authorList>
            <person name="Kang H."/>
            <person name="Kim H."/>
            <person name="Joh K."/>
        </authorList>
    </citation>
    <scope>NUCLEOTIDE SEQUENCE [LARGE SCALE GENOMIC DNA]</scope>
    <source>
        <strain evidence="5 6">HMF7056</strain>
    </source>
</reference>
<gene>
    <name evidence="5" type="ORF">GS398_10275</name>
</gene>
<dbReference type="GO" id="GO:0005737">
    <property type="term" value="C:cytoplasm"/>
    <property type="evidence" value="ECO:0007669"/>
    <property type="project" value="UniProtKB-ARBA"/>
</dbReference>
<dbReference type="Gene3D" id="3.30.1330.30">
    <property type="match status" value="1"/>
</dbReference>
<dbReference type="InterPro" id="IPR029028">
    <property type="entry name" value="Alpha/beta_knot_MTases"/>
</dbReference>
<dbReference type="PANTHER" id="PTHR43191:SF2">
    <property type="entry name" value="RRNA METHYLTRANSFERASE 3, MITOCHONDRIAL"/>
    <property type="match status" value="1"/>
</dbReference>
<dbReference type="SUPFAM" id="SSF75217">
    <property type="entry name" value="alpha/beta knot"/>
    <property type="match status" value="1"/>
</dbReference>
<evidence type="ECO:0000259" key="4">
    <source>
        <dbReference type="SMART" id="SM00967"/>
    </source>
</evidence>
<feature type="domain" description="RNA 2-O ribose methyltransferase substrate binding" evidence="4">
    <location>
        <begin position="26"/>
        <end position="95"/>
    </location>
</feature>
<evidence type="ECO:0000256" key="2">
    <source>
        <dbReference type="ARBA" id="ARBA00022603"/>
    </source>
</evidence>
<evidence type="ECO:0000313" key="5">
    <source>
        <dbReference type="EMBL" id="MXV15691.1"/>
    </source>
</evidence>
<dbReference type="InterPro" id="IPR001537">
    <property type="entry name" value="SpoU_MeTrfase"/>
</dbReference>
<dbReference type="PANTHER" id="PTHR43191">
    <property type="entry name" value="RRNA METHYLTRANSFERASE 3"/>
    <property type="match status" value="1"/>
</dbReference>
<evidence type="ECO:0000256" key="3">
    <source>
        <dbReference type="ARBA" id="ARBA00022679"/>
    </source>
</evidence>
<dbReference type="GO" id="GO:0008173">
    <property type="term" value="F:RNA methyltransferase activity"/>
    <property type="evidence" value="ECO:0007669"/>
    <property type="project" value="InterPro"/>
</dbReference>
<keyword evidence="2 5" id="KW-0489">Methyltransferase</keyword>
<dbReference type="InterPro" id="IPR051259">
    <property type="entry name" value="rRNA_Methyltransferase"/>
</dbReference>
<dbReference type="InterPro" id="IPR029026">
    <property type="entry name" value="tRNA_m1G_MTases_N"/>
</dbReference>
<dbReference type="SMART" id="SM00967">
    <property type="entry name" value="SpoU_sub_bind"/>
    <property type="match status" value="1"/>
</dbReference>
<proteinExistence type="inferred from homology"/>
<dbReference type="InterPro" id="IPR013123">
    <property type="entry name" value="SpoU_subst-bd"/>
</dbReference>
<dbReference type="Gene3D" id="3.40.1280.10">
    <property type="match status" value="1"/>
</dbReference>
<evidence type="ECO:0000313" key="6">
    <source>
        <dbReference type="Proteomes" id="UP000451233"/>
    </source>
</evidence>
<dbReference type="Pfam" id="PF22435">
    <property type="entry name" value="MRM3-like_sub_bind"/>
    <property type="match status" value="1"/>
</dbReference>
<dbReference type="InterPro" id="IPR029064">
    <property type="entry name" value="Ribosomal_eL30-like_sf"/>
</dbReference>
<evidence type="ECO:0000256" key="1">
    <source>
        <dbReference type="ARBA" id="ARBA00007228"/>
    </source>
</evidence>
<keyword evidence="3 5" id="KW-0808">Transferase</keyword>
<dbReference type="EMBL" id="WVHS01000002">
    <property type="protein sequence ID" value="MXV15691.1"/>
    <property type="molecule type" value="Genomic_DNA"/>
</dbReference>
<dbReference type="GO" id="GO:0006396">
    <property type="term" value="P:RNA processing"/>
    <property type="evidence" value="ECO:0007669"/>
    <property type="project" value="InterPro"/>
</dbReference>
<name>A0A7K1XXF6_9SPHI</name>
<dbReference type="AlphaFoldDB" id="A0A7K1XXF6"/>
<dbReference type="GO" id="GO:0003723">
    <property type="term" value="F:RNA binding"/>
    <property type="evidence" value="ECO:0007669"/>
    <property type="project" value="InterPro"/>
</dbReference>
<protein>
    <submittedName>
        <fullName evidence="5">RNA methyltransferase</fullName>
    </submittedName>
</protein>
<keyword evidence="6" id="KW-1185">Reference proteome</keyword>
<dbReference type="Pfam" id="PF00588">
    <property type="entry name" value="SpoU_methylase"/>
    <property type="match status" value="1"/>
</dbReference>
<dbReference type="CDD" id="cd18109">
    <property type="entry name" value="SpoU-like_RNA-MTase"/>
    <property type="match status" value="1"/>
</dbReference>
<sequence>MLSKPQISFIKSLHQKKFRKEHGLFIAEGSKTVAEFVHSGYVIDSIYYTPQAPKLLNLSQKVKVQEISPAELAKVSTLSAPQDMIALLCIPPKTQILPESFKQTFTLMLDDIQDPGNLGTIIRTADWFGFDRVICSPGTVEAYNPKVVQATMGSLARIDVMYDELVPLLRDAQIPIYGALLKGTSIYQTRFGREGIVVLGNEGNGLSDEVKKLVTHQVTIPRFGQAESLNVAVSAAIFCTKIREETEESNVREIKNGE</sequence>
<organism evidence="5 6">
    <name type="scientific">Hufsiella ginkgonis</name>
    <dbReference type="NCBI Taxonomy" id="2695274"/>
    <lineage>
        <taxon>Bacteria</taxon>
        <taxon>Pseudomonadati</taxon>
        <taxon>Bacteroidota</taxon>
        <taxon>Sphingobacteriia</taxon>
        <taxon>Sphingobacteriales</taxon>
        <taxon>Sphingobacteriaceae</taxon>
        <taxon>Hufsiella</taxon>
    </lineage>
</organism>
<dbReference type="SUPFAM" id="SSF55315">
    <property type="entry name" value="L30e-like"/>
    <property type="match status" value="1"/>
</dbReference>
<comment type="similarity">
    <text evidence="1">Belongs to the class IV-like SAM-binding methyltransferase superfamily. RNA methyltransferase TrmH family.</text>
</comment>
<comment type="caution">
    <text evidence="5">The sequence shown here is derived from an EMBL/GenBank/DDBJ whole genome shotgun (WGS) entry which is preliminary data.</text>
</comment>
<accession>A0A7K1XXF6</accession>
<dbReference type="Proteomes" id="UP000451233">
    <property type="component" value="Unassembled WGS sequence"/>
</dbReference>